<keyword evidence="2" id="KW-1185">Reference proteome</keyword>
<reference evidence="1 2" key="1">
    <citation type="submission" date="2019-10" db="EMBL/GenBank/DDBJ databases">
        <authorList>
            <person name="Palmer J.M."/>
        </authorList>
    </citation>
    <scope>NUCLEOTIDE SEQUENCE [LARGE SCALE GENOMIC DNA]</scope>
    <source>
        <strain evidence="1 2">TWF694</strain>
    </source>
</reference>
<sequence>MKVKKKSAKAHGRGFNAMVQFPSDSGRLSNEIEHDSWSIDLPCPSALIFAVEGFWQAAERVGSTNISATNEQARKQDQRKIGCYASFFFLVSFRGKASKQAATS</sequence>
<comment type="caution">
    <text evidence="1">The sequence shown here is derived from an EMBL/GenBank/DDBJ whole genome shotgun (WGS) entry which is preliminary data.</text>
</comment>
<organism evidence="1 2">
    <name type="scientific">Orbilia ellipsospora</name>
    <dbReference type="NCBI Taxonomy" id="2528407"/>
    <lineage>
        <taxon>Eukaryota</taxon>
        <taxon>Fungi</taxon>
        <taxon>Dikarya</taxon>
        <taxon>Ascomycota</taxon>
        <taxon>Pezizomycotina</taxon>
        <taxon>Orbiliomycetes</taxon>
        <taxon>Orbiliales</taxon>
        <taxon>Orbiliaceae</taxon>
        <taxon>Orbilia</taxon>
    </lineage>
</organism>
<evidence type="ECO:0000313" key="1">
    <source>
        <dbReference type="EMBL" id="KAK6525450.1"/>
    </source>
</evidence>
<name>A0AAV9WTK3_9PEZI</name>
<dbReference type="AlphaFoldDB" id="A0AAV9WTK3"/>
<proteinExistence type="predicted"/>
<accession>A0AAV9WTK3</accession>
<evidence type="ECO:0008006" key="3">
    <source>
        <dbReference type="Google" id="ProtNLM"/>
    </source>
</evidence>
<dbReference type="Proteomes" id="UP001365542">
    <property type="component" value="Unassembled WGS sequence"/>
</dbReference>
<evidence type="ECO:0000313" key="2">
    <source>
        <dbReference type="Proteomes" id="UP001365542"/>
    </source>
</evidence>
<gene>
    <name evidence="1" type="ORF">TWF694_005586</name>
</gene>
<protein>
    <recommendedName>
        <fullName evidence="3">Protein-tyrosine-phosphatase</fullName>
    </recommendedName>
</protein>
<dbReference type="EMBL" id="JAVHJO010000017">
    <property type="protein sequence ID" value="KAK6525450.1"/>
    <property type="molecule type" value="Genomic_DNA"/>
</dbReference>